<feature type="non-terminal residue" evidence="2">
    <location>
        <position position="1"/>
    </location>
</feature>
<evidence type="ECO:0008006" key="4">
    <source>
        <dbReference type="Google" id="ProtNLM"/>
    </source>
</evidence>
<name>A0ABN9WPY3_9DINO</name>
<evidence type="ECO:0000256" key="1">
    <source>
        <dbReference type="SAM" id="MobiDB-lite"/>
    </source>
</evidence>
<keyword evidence="3" id="KW-1185">Reference proteome</keyword>
<reference evidence="2" key="1">
    <citation type="submission" date="2023-10" db="EMBL/GenBank/DDBJ databases">
        <authorList>
            <person name="Chen Y."/>
            <person name="Shah S."/>
            <person name="Dougan E. K."/>
            <person name="Thang M."/>
            <person name="Chan C."/>
        </authorList>
    </citation>
    <scope>NUCLEOTIDE SEQUENCE [LARGE SCALE GENOMIC DNA]</scope>
</reference>
<proteinExistence type="predicted"/>
<feature type="region of interest" description="Disordered" evidence="1">
    <location>
        <begin position="139"/>
        <end position="173"/>
    </location>
</feature>
<gene>
    <name evidence="2" type="ORF">PCOR1329_LOCUS68426</name>
</gene>
<dbReference type="EMBL" id="CAUYUJ010018927">
    <property type="protein sequence ID" value="CAK0887335.1"/>
    <property type="molecule type" value="Genomic_DNA"/>
</dbReference>
<protein>
    <recommendedName>
        <fullName evidence="4">Co-chaperone DjlA N-terminal domain-containing protein</fullName>
    </recommendedName>
</protein>
<organism evidence="2 3">
    <name type="scientific">Prorocentrum cordatum</name>
    <dbReference type="NCBI Taxonomy" id="2364126"/>
    <lineage>
        <taxon>Eukaryota</taxon>
        <taxon>Sar</taxon>
        <taxon>Alveolata</taxon>
        <taxon>Dinophyceae</taxon>
        <taxon>Prorocentrales</taxon>
        <taxon>Prorocentraceae</taxon>
        <taxon>Prorocentrum</taxon>
    </lineage>
</organism>
<dbReference type="Proteomes" id="UP001189429">
    <property type="component" value="Unassembled WGS sequence"/>
</dbReference>
<sequence>VPLRGSIMGGAALTDPSLLDKPHRQTCIASTSVEWLEWNINDLNELMQEVHSIQGSFYSMLYGELLTGLQTEERKNQLERYQAVLVAVIADGFVDEKEKNLIRDFQKMLDIHRTSTCAACKTRAGRCRAGIEATWRASRTALRSRRGKHAGTSSRARRSSREPQRSSTACSRASGGRWRPIAAVEDCRARRCARARAAPIGLFEARGVAAATVVAAVVRDDRHGYGNTRDPEHE</sequence>
<evidence type="ECO:0000313" key="2">
    <source>
        <dbReference type="EMBL" id="CAK0887335.1"/>
    </source>
</evidence>
<accession>A0ABN9WPY3</accession>
<evidence type="ECO:0000313" key="3">
    <source>
        <dbReference type="Proteomes" id="UP001189429"/>
    </source>
</evidence>
<comment type="caution">
    <text evidence="2">The sequence shown here is derived from an EMBL/GenBank/DDBJ whole genome shotgun (WGS) entry which is preliminary data.</text>
</comment>